<name>A0AA86NHG5_9EUKA</name>
<dbReference type="Proteomes" id="UP001642409">
    <property type="component" value="Unassembled WGS sequence"/>
</dbReference>
<sequence length="579" mass="67350">MPRFSSFVSDHKRYFQYGDTLFVQQVPLDASCAYQFSSIYNNFPQLVQDGAIFALKQPQQQFIYCICPEDYQYQLLRFFDFIYLTAKGVNSVLQNYDEVQMQFGGEEFSLNGKVQDLIGVHQNERIFLSVTLDSLKQKLDQLKLNLMQITQVKLEVRISCKDQCFFLSFYLALLPATTKHPVYSKIALNTQTLALLTSKNHSPTYSKFMKDLKCKFSSNTHYILDLNPDLEKLTQFALLKNFNLLKGQNELKLKLKGEDFLDALKEQADVYDVQHSQFQQEYEFVIAKRKLVLKRQQLNYITNVINQFNNTNQLNSFKLELSNASNDSVIQTQNKQDQDTSDTSALSNLDSENNNNYKNEAETVLNKIFNQKENNELKSQRNSLHIKMSQTIQKMDELEAKVLNDQILKQQTQIKRTQTQITYHNSMIRQRLTKPFSRSKVSDIVSNNKNKHTVGFSELIKSGAIQKMDTNSRVETGFDNQIIIFDQKQLSLRLYAAQNSVGILRELKTKDLFILDNYSDEFPKEFETELVLLGFQQIYQNYGLVGLSWGNSIFIVLENEMQQWIDHMVSEKTQLLQNE</sequence>
<dbReference type="EMBL" id="CATOUU010000171">
    <property type="protein sequence ID" value="CAI9919403.1"/>
    <property type="molecule type" value="Genomic_DNA"/>
</dbReference>
<proteinExistence type="predicted"/>
<reference evidence="2" key="1">
    <citation type="submission" date="2023-06" db="EMBL/GenBank/DDBJ databases">
        <authorList>
            <person name="Kurt Z."/>
        </authorList>
    </citation>
    <scope>NUCLEOTIDE SEQUENCE</scope>
</reference>
<accession>A0AA86NHG5</accession>
<evidence type="ECO:0000256" key="1">
    <source>
        <dbReference type="SAM" id="MobiDB-lite"/>
    </source>
</evidence>
<evidence type="ECO:0000313" key="2">
    <source>
        <dbReference type="EMBL" id="CAI9919403.1"/>
    </source>
</evidence>
<evidence type="ECO:0000313" key="3">
    <source>
        <dbReference type="EMBL" id="CAL5978076.1"/>
    </source>
</evidence>
<protein>
    <submittedName>
        <fullName evidence="2">Uncharacterized protein</fullName>
    </submittedName>
</protein>
<evidence type="ECO:0000313" key="4">
    <source>
        <dbReference type="Proteomes" id="UP001642409"/>
    </source>
</evidence>
<reference evidence="3 4" key="2">
    <citation type="submission" date="2024-07" db="EMBL/GenBank/DDBJ databases">
        <authorList>
            <person name="Akdeniz Z."/>
        </authorList>
    </citation>
    <scope>NUCLEOTIDE SEQUENCE [LARGE SCALE GENOMIC DNA]</scope>
</reference>
<dbReference type="EMBL" id="CAXDID020000008">
    <property type="protein sequence ID" value="CAL5978076.1"/>
    <property type="molecule type" value="Genomic_DNA"/>
</dbReference>
<organism evidence="2">
    <name type="scientific">Hexamita inflata</name>
    <dbReference type="NCBI Taxonomy" id="28002"/>
    <lineage>
        <taxon>Eukaryota</taxon>
        <taxon>Metamonada</taxon>
        <taxon>Diplomonadida</taxon>
        <taxon>Hexamitidae</taxon>
        <taxon>Hexamitinae</taxon>
        <taxon>Hexamita</taxon>
    </lineage>
</organism>
<gene>
    <name evidence="3" type="ORF">HINF_LOCUS4618</name>
    <name evidence="2" type="ORF">HINF_LOCUS7048</name>
</gene>
<feature type="region of interest" description="Disordered" evidence="1">
    <location>
        <begin position="330"/>
        <end position="356"/>
    </location>
</feature>
<dbReference type="AlphaFoldDB" id="A0AA86NHG5"/>
<comment type="caution">
    <text evidence="2">The sequence shown here is derived from an EMBL/GenBank/DDBJ whole genome shotgun (WGS) entry which is preliminary data.</text>
</comment>
<keyword evidence="4" id="KW-1185">Reference proteome</keyword>